<evidence type="ECO:0000313" key="1">
    <source>
        <dbReference type="EMBL" id="GHE41653.1"/>
    </source>
</evidence>
<name>A0A918ZA18_9ACTN</name>
<evidence type="ECO:0000313" key="2">
    <source>
        <dbReference type="Proteomes" id="UP000603227"/>
    </source>
</evidence>
<dbReference type="Proteomes" id="UP000603227">
    <property type="component" value="Unassembled WGS sequence"/>
</dbReference>
<dbReference type="RefSeq" id="WP_189785665.1">
    <property type="nucleotide sequence ID" value="NZ_BNAT01000025.1"/>
</dbReference>
<sequence>MLYPGEAPGPQILRLSRLVPGRTYAVIGDSPTTALTAEAQGTASVTVVLDGRTPVRLVPDA</sequence>
<gene>
    <name evidence="1" type="ORF">GCM10017771_60990</name>
</gene>
<reference evidence="1" key="1">
    <citation type="journal article" date="2014" name="Int. J. Syst. Evol. Microbiol.">
        <title>Complete genome sequence of Corynebacterium casei LMG S-19264T (=DSM 44701T), isolated from a smear-ripened cheese.</title>
        <authorList>
            <consortium name="US DOE Joint Genome Institute (JGI-PGF)"/>
            <person name="Walter F."/>
            <person name="Albersmeier A."/>
            <person name="Kalinowski J."/>
            <person name="Ruckert C."/>
        </authorList>
    </citation>
    <scope>NUCLEOTIDE SEQUENCE</scope>
    <source>
        <strain evidence="1">CGMCC 4.7403</strain>
    </source>
</reference>
<protein>
    <submittedName>
        <fullName evidence="1">Uncharacterized protein</fullName>
    </submittedName>
</protein>
<dbReference type="AlphaFoldDB" id="A0A918ZA18"/>
<accession>A0A918ZA18</accession>
<organism evidence="1 2">
    <name type="scientific">Streptomyces capitiformicae</name>
    <dbReference type="NCBI Taxonomy" id="2014920"/>
    <lineage>
        <taxon>Bacteria</taxon>
        <taxon>Bacillati</taxon>
        <taxon>Actinomycetota</taxon>
        <taxon>Actinomycetes</taxon>
        <taxon>Kitasatosporales</taxon>
        <taxon>Streptomycetaceae</taxon>
        <taxon>Streptomyces</taxon>
    </lineage>
</organism>
<dbReference type="EMBL" id="BNAT01000025">
    <property type="protein sequence ID" value="GHE41653.1"/>
    <property type="molecule type" value="Genomic_DNA"/>
</dbReference>
<keyword evidence="2" id="KW-1185">Reference proteome</keyword>
<proteinExistence type="predicted"/>
<comment type="caution">
    <text evidence="1">The sequence shown here is derived from an EMBL/GenBank/DDBJ whole genome shotgun (WGS) entry which is preliminary data.</text>
</comment>
<reference evidence="1" key="2">
    <citation type="submission" date="2020-09" db="EMBL/GenBank/DDBJ databases">
        <authorList>
            <person name="Sun Q."/>
            <person name="Zhou Y."/>
        </authorList>
    </citation>
    <scope>NUCLEOTIDE SEQUENCE</scope>
    <source>
        <strain evidence="1">CGMCC 4.7403</strain>
    </source>
</reference>